<keyword evidence="1" id="KW-1133">Transmembrane helix</keyword>
<feature type="transmembrane region" description="Helical" evidence="1">
    <location>
        <begin position="63"/>
        <end position="81"/>
    </location>
</feature>
<gene>
    <name evidence="2" type="ORF">SAMN05443245_3913</name>
</gene>
<organism evidence="2 3">
    <name type="scientific">Paraburkholderia fungorum</name>
    <dbReference type="NCBI Taxonomy" id="134537"/>
    <lineage>
        <taxon>Bacteria</taxon>
        <taxon>Pseudomonadati</taxon>
        <taxon>Pseudomonadota</taxon>
        <taxon>Betaproteobacteria</taxon>
        <taxon>Burkholderiales</taxon>
        <taxon>Burkholderiaceae</taxon>
        <taxon>Paraburkholderia</taxon>
    </lineage>
</organism>
<proteinExistence type="predicted"/>
<feature type="transmembrane region" description="Helical" evidence="1">
    <location>
        <begin position="117"/>
        <end position="140"/>
    </location>
</feature>
<dbReference type="OrthoDB" id="9079860at2"/>
<dbReference type="EMBL" id="FNKP01000002">
    <property type="protein sequence ID" value="SDR24857.1"/>
    <property type="molecule type" value="Genomic_DNA"/>
</dbReference>
<keyword evidence="1" id="KW-0812">Transmembrane</keyword>
<name>A0A1H1HHJ9_9BURK</name>
<evidence type="ECO:0000313" key="2">
    <source>
        <dbReference type="EMBL" id="SDR24857.1"/>
    </source>
</evidence>
<evidence type="ECO:0000313" key="3">
    <source>
        <dbReference type="Proteomes" id="UP000183487"/>
    </source>
</evidence>
<dbReference type="AlphaFoldDB" id="A0A1H1HHJ9"/>
<feature type="transmembrane region" description="Helical" evidence="1">
    <location>
        <begin position="191"/>
        <end position="212"/>
    </location>
</feature>
<feature type="transmembrane region" description="Helical" evidence="1">
    <location>
        <begin position="93"/>
        <end position="111"/>
    </location>
</feature>
<feature type="transmembrane region" description="Helical" evidence="1">
    <location>
        <begin position="152"/>
        <end position="171"/>
    </location>
</feature>
<keyword evidence="1" id="KW-0472">Membrane</keyword>
<dbReference type="RefSeq" id="WP_074767738.1">
    <property type="nucleotide sequence ID" value="NZ_FNKP01000002.1"/>
</dbReference>
<keyword evidence="3" id="KW-1185">Reference proteome</keyword>
<accession>A0A1H1HHJ9</accession>
<reference evidence="3" key="1">
    <citation type="submission" date="2016-10" db="EMBL/GenBank/DDBJ databases">
        <authorList>
            <person name="Varghese N."/>
        </authorList>
    </citation>
    <scope>NUCLEOTIDE SEQUENCE [LARGE SCALE GENOMIC DNA]</scope>
    <source>
        <strain evidence="3">GAS106B</strain>
    </source>
</reference>
<sequence length="268" mass="29132">MKFDVATLTSLWLITFLCCALITTALARMFATTAAFRFWAIAFFLLAASSACFALHFTWQHDLLMVASATLALQSRLLIWGGTRELFGATARWRAGLGVTAVFCVLYAAALKFDAPVVLRAMLLVAFFLPCRAGALYEVCRRRRAHLGGARLIAAIGASISTLNAIVPLTLALLDRIDLSLLLGNPQTTSAVYAVVFAGDLLLACGLLVLAFKRLSVERDMLAAIDRGASEHLARAREVRAQRGARRPLGWVAGHDFPGRPRSLPWTV</sequence>
<feature type="transmembrane region" description="Helical" evidence="1">
    <location>
        <begin position="38"/>
        <end position="57"/>
    </location>
</feature>
<dbReference type="Proteomes" id="UP000183487">
    <property type="component" value="Unassembled WGS sequence"/>
</dbReference>
<evidence type="ECO:0000256" key="1">
    <source>
        <dbReference type="SAM" id="Phobius"/>
    </source>
</evidence>
<feature type="transmembrane region" description="Helical" evidence="1">
    <location>
        <begin position="12"/>
        <end position="31"/>
    </location>
</feature>
<protein>
    <submittedName>
        <fullName evidence="2">Uncharacterized protein</fullName>
    </submittedName>
</protein>